<organism evidence="1 2">
    <name type="scientific">Phytophthora infestans</name>
    <name type="common">Potato late blight agent</name>
    <name type="synonym">Botrytis infestans</name>
    <dbReference type="NCBI Taxonomy" id="4787"/>
    <lineage>
        <taxon>Eukaryota</taxon>
        <taxon>Sar</taxon>
        <taxon>Stramenopiles</taxon>
        <taxon>Oomycota</taxon>
        <taxon>Peronosporomycetes</taxon>
        <taxon>Peronosporales</taxon>
        <taxon>Peronosporaceae</taxon>
        <taxon>Phytophthora</taxon>
    </lineage>
</organism>
<evidence type="ECO:0000313" key="2">
    <source>
        <dbReference type="Proteomes" id="UP000602510"/>
    </source>
</evidence>
<dbReference type="AlphaFoldDB" id="A0A833SDP3"/>
<proteinExistence type="predicted"/>
<keyword evidence="2" id="KW-1185">Reference proteome</keyword>
<reference evidence="1" key="1">
    <citation type="submission" date="2020-04" db="EMBL/GenBank/DDBJ databases">
        <title>Hybrid Assembly of Korean Phytophthora infestans isolates.</title>
        <authorList>
            <person name="Prokchorchik M."/>
            <person name="Lee Y."/>
            <person name="Seo J."/>
            <person name="Cho J.-H."/>
            <person name="Park Y.-E."/>
            <person name="Jang D.-C."/>
            <person name="Im J.-S."/>
            <person name="Choi J.-G."/>
            <person name="Park H.-J."/>
            <person name="Lee G.-B."/>
            <person name="Lee Y.-G."/>
            <person name="Hong S.-Y."/>
            <person name="Cho K."/>
            <person name="Sohn K.H."/>
        </authorList>
    </citation>
    <scope>NUCLEOTIDE SEQUENCE</scope>
    <source>
        <strain evidence="1">KR_1_A1</strain>
    </source>
</reference>
<name>A0A833SDP3_PHYIN</name>
<protein>
    <submittedName>
        <fullName evidence="1">Uncharacterized protein</fullName>
    </submittedName>
</protein>
<evidence type="ECO:0000313" key="1">
    <source>
        <dbReference type="EMBL" id="KAF4046587.1"/>
    </source>
</evidence>
<comment type="caution">
    <text evidence="1">The sequence shown here is derived from an EMBL/GenBank/DDBJ whole genome shotgun (WGS) entry which is preliminary data.</text>
</comment>
<dbReference type="Proteomes" id="UP000602510">
    <property type="component" value="Unassembled WGS sequence"/>
</dbReference>
<dbReference type="EMBL" id="WSZM01000015">
    <property type="protein sequence ID" value="KAF4046587.1"/>
    <property type="molecule type" value="Genomic_DNA"/>
</dbReference>
<sequence length="80" mass="8706">MWRQVVGFFMVDPGGNLGSGVTGSVIREVDSVTAAQTVVWIATIALGNPDMVNNVAEFIGLHRLLKRMDGRTYAWLATVQ</sequence>
<gene>
    <name evidence="1" type="ORF">GN244_ATG00977</name>
</gene>
<accession>A0A833SDP3</accession>